<evidence type="ECO:0000256" key="2">
    <source>
        <dbReference type="SAM" id="MobiDB-lite"/>
    </source>
</evidence>
<evidence type="ECO:0000313" key="4">
    <source>
        <dbReference type="Proteomes" id="UP000751190"/>
    </source>
</evidence>
<feature type="region of interest" description="Disordered" evidence="2">
    <location>
        <begin position="1820"/>
        <end position="1854"/>
    </location>
</feature>
<feature type="region of interest" description="Disordered" evidence="2">
    <location>
        <begin position="1884"/>
        <end position="1932"/>
    </location>
</feature>
<comment type="caution">
    <text evidence="3">The sequence shown here is derived from an EMBL/GenBank/DDBJ whole genome shotgun (WGS) entry which is preliminary data.</text>
</comment>
<feature type="region of interest" description="Disordered" evidence="2">
    <location>
        <begin position="1996"/>
        <end position="2065"/>
    </location>
</feature>
<feature type="region of interest" description="Disordered" evidence="2">
    <location>
        <begin position="891"/>
        <end position="936"/>
    </location>
</feature>
<feature type="compositionally biased region" description="Low complexity" evidence="2">
    <location>
        <begin position="1951"/>
        <end position="1964"/>
    </location>
</feature>
<feature type="coiled-coil region" evidence="1">
    <location>
        <begin position="1220"/>
        <end position="1254"/>
    </location>
</feature>
<feature type="compositionally biased region" description="Basic residues" evidence="2">
    <location>
        <begin position="452"/>
        <end position="462"/>
    </location>
</feature>
<feature type="region of interest" description="Disordered" evidence="2">
    <location>
        <begin position="1948"/>
        <end position="1979"/>
    </location>
</feature>
<feature type="compositionally biased region" description="Low complexity" evidence="2">
    <location>
        <begin position="2020"/>
        <end position="2056"/>
    </location>
</feature>
<feature type="compositionally biased region" description="Basic and acidic residues" evidence="2">
    <location>
        <begin position="1785"/>
        <end position="1797"/>
    </location>
</feature>
<feature type="region of interest" description="Disordered" evidence="2">
    <location>
        <begin position="373"/>
        <end position="405"/>
    </location>
</feature>
<dbReference type="Proteomes" id="UP000751190">
    <property type="component" value="Unassembled WGS sequence"/>
</dbReference>
<keyword evidence="4" id="KW-1185">Reference proteome</keyword>
<gene>
    <name evidence="3" type="ORF">KFE25_011513</name>
</gene>
<protein>
    <submittedName>
        <fullName evidence="3">Uncharacterized protein</fullName>
    </submittedName>
</protein>
<feature type="compositionally biased region" description="Low complexity" evidence="2">
    <location>
        <begin position="274"/>
        <end position="283"/>
    </location>
</feature>
<evidence type="ECO:0000313" key="3">
    <source>
        <dbReference type="EMBL" id="KAG8462063.1"/>
    </source>
</evidence>
<keyword evidence="1" id="KW-0175">Coiled coil</keyword>
<feature type="region of interest" description="Disordered" evidence="2">
    <location>
        <begin position="1525"/>
        <end position="1561"/>
    </location>
</feature>
<feature type="region of interest" description="Disordered" evidence="2">
    <location>
        <begin position="439"/>
        <end position="483"/>
    </location>
</feature>
<feature type="compositionally biased region" description="Basic and acidic residues" evidence="2">
    <location>
        <begin position="1728"/>
        <end position="1740"/>
    </location>
</feature>
<dbReference type="EMBL" id="JAGTXO010000022">
    <property type="protein sequence ID" value="KAG8462063.1"/>
    <property type="molecule type" value="Genomic_DNA"/>
</dbReference>
<feature type="compositionally biased region" description="Basic and acidic residues" evidence="2">
    <location>
        <begin position="1886"/>
        <end position="1916"/>
    </location>
</feature>
<feature type="region of interest" description="Disordered" evidence="2">
    <location>
        <begin position="1627"/>
        <end position="1667"/>
    </location>
</feature>
<feature type="compositionally biased region" description="Basic and acidic residues" evidence="2">
    <location>
        <begin position="1842"/>
        <end position="1854"/>
    </location>
</feature>
<reference evidence="3" key="1">
    <citation type="submission" date="2021-05" db="EMBL/GenBank/DDBJ databases">
        <title>The genome of the haptophyte Pavlova lutheri (Diacronema luteri, Pavlovales) - a model for lipid biosynthesis in eukaryotic algae.</title>
        <authorList>
            <person name="Hulatt C.J."/>
            <person name="Posewitz M.C."/>
        </authorList>
    </citation>
    <scope>NUCLEOTIDE SEQUENCE</scope>
    <source>
        <strain evidence="3">NIVA-4/92</strain>
    </source>
</reference>
<organism evidence="3 4">
    <name type="scientific">Diacronema lutheri</name>
    <name type="common">Unicellular marine alga</name>
    <name type="synonym">Monochrysis lutheri</name>
    <dbReference type="NCBI Taxonomy" id="2081491"/>
    <lineage>
        <taxon>Eukaryota</taxon>
        <taxon>Haptista</taxon>
        <taxon>Haptophyta</taxon>
        <taxon>Pavlovophyceae</taxon>
        <taxon>Pavlovales</taxon>
        <taxon>Pavlovaceae</taxon>
        <taxon>Diacronema</taxon>
    </lineage>
</organism>
<name>A0A8J5X901_DIALT</name>
<feature type="region of interest" description="Disordered" evidence="2">
    <location>
        <begin position="1763"/>
        <end position="1798"/>
    </location>
</feature>
<feature type="region of interest" description="Disordered" evidence="2">
    <location>
        <begin position="1717"/>
        <end position="1741"/>
    </location>
</feature>
<feature type="compositionally biased region" description="Low complexity" evidence="2">
    <location>
        <begin position="912"/>
        <end position="922"/>
    </location>
</feature>
<feature type="region of interest" description="Disordered" evidence="2">
    <location>
        <begin position="270"/>
        <end position="301"/>
    </location>
</feature>
<dbReference type="OMA" id="FPKAMGK"/>
<sequence length="2090" mass="211323">MSPGSRQSPVDELGRERLIAGLVRERALAQSAVAQLEHSVEQAVEARALATQLRAQLRASIQAELVAIAAARRSAHAAGARLVISVLHARIISLALRPTFVRWRGDGTPAWSTSSAGERHESIGSLGPDGDVLRASGVGGTQRATGAALGALAVVLGARAQVALDRTLSRWAHAAFAASAADDTAAMRDDDARDALRVAAAASRAELAAEYMRVARARALRAALHAAQGAEVSAALGAAIRTWWLAAAVAEMRSMLGEIGVELLEDGAGDDVPDAAAPDGLDGSPRASSPTPARGRVGRSPLRTILGISPRRAAPAARAAPAVPVALTAGGASAYSVRVLALSMAPLGMAADEGADACSGACSAYGRVGTLVGGDQTPPTAGQGGARPADGMTANSPGTGALAPDVASAYGGARECNGNDEPSIGALRHELENLRARARAGNLGGAGSTRRAQVRARARSRSRSAGSADKHDNDDDDDDDDGERLRAVRSRAPVAASPAPVAAFDFASPTGVAPPSHRVPPAPPLPPGLADAIAAESFHALAAARADAVAGADASRAAAAESRTMAAEAHADMLSARLADALGVRARALVCALRALAGASTRLTVARALSAWRTAASALVASGALSVASAAAALASDVQCAAAAARRAAALRSALRACGRADLAGVLSRWRSSARELAARALINVFSRELTGGAEAARERGWLDGAADGGKQLARTAFRALARAAMDAEARAEASALRGAARALRALRALARAELARALRAWAEASAAVTHGARADTAAVDLRVRLVVVEAEAAHAARRAALTEKLTNRAATELIAQAHADADALHQEWEAACVDASALRTEVGELRGAIERARAEGAALPEIAERAHAVALYSERALALVRGGERHAAHAATRGERARMRAVPPPSPSPPGARAACGAGALARRDEGEGAGSDDDIDAIHTRRATSARVRYDGVDSADSADESADERRAYPGVALVGSPPRAARDTEANGAMPMAATAADAPTRAGASASVGAARRITACARLVLGVERARERPLSAALRTWARATAYLRFAEATDTLALQLTLAHARADEAEVSADAAARARARALDGVAARSRGALLAAALGAGATLLLVRGLWAWRHAVGLVARTELGVAARRARARAERAEAAVRDALPLAMVLDEAAARQAGHSAARARAEEDARAAAEEAAERAHAVLDEAIGDARAEAVAARSEALLARREAADARAARAAADARADAAEARARAAEQQRARAHAAGADNVVSGAQRPAGGAVRASGCATANCATALLTTVAEARAEAAAHSTGAGTRVQRAHAIGGGRGDLDAGVNVAETAPIMRKPRRRPSASACARGADAANAAVDAEARAAGAAHGGDDELEASYALQLPTASPSAPSVGADAGACGGAHTPLRAAGARGVFTPTTVDDGGSSVSAGTPPAARGVGAASAALARVEWLERALLLQHGDADRTRAAAAQLRLETAIWHAASAALAGALRAWAVSARLATAAAERDRAVASARLESDAVSMSCWPNDGGSRAQGSEPASACAGGWSEQWSEQWSEPWSEPWFSTVDSGRSLDALLRLADTEEAGGAGGATGSLGPAGETRANALEPTAALGLGAAADAALAEATRALASPMQPSTVARGRDPPPSVSRRLQAQSEPAQLPTAADTGSFQRRREALLLDSARVVDARPAAGGADAAHDTNLQHAHTEHVLAHAAADMAGGARGGGDAAPTERDAAADDSFARRRRDVAAQAAQAAAARFGARGGGAASADAADAHDIPLSGGDPTSAERDAAADDSFARRRRDVAAQAAQVAAARFGARGGGAASADAADAHGIPLSGGDPTSAERDAAADDSFARRRRDVAAQAAQAAAARLAAIVNSSELQHVNVSDEARRQTDARAADDRRETLAQRAGGRTDGDANDGSFEQRGGAVAADTARAAGARIAHAAELKPSESGVHSSTVSSLSDGARGPADWPLADTDGDPFAHALDFGVCDMPFPSATSPANPANDDDEHGGPRRDQAGAMLDSAADGAADLARAPRARTAATSEDNAQQAAAGGDDEAAFAREPLRMSTLGVGLAADKDADCDNDLR</sequence>
<evidence type="ECO:0000256" key="1">
    <source>
        <dbReference type="SAM" id="Coils"/>
    </source>
</evidence>
<accession>A0A8J5X901</accession>
<proteinExistence type="predicted"/>